<comment type="caution">
    <text evidence="3">The sequence shown here is derived from an EMBL/GenBank/DDBJ whole genome shotgun (WGS) entry which is preliminary data.</text>
</comment>
<dbReference type="GO" id="GO:0030488">
    <property type="term" value="P:tRNA methylation"/>
    <property type="evidence" value="ECO:0007669"/>
    <property type="project" value="TreeGrafter"/>
</dbReference>
<dbReference type="EMBL" id="ASPP01006538">
    <property type="protein sequence ID" value="ETO28664.1"/>
    <property type="molecule type" value="Genomic_DNA"/>
</dbReference>
<dbReference type="InterPro" id="IPR005651">
    <property type="entry name" value="Trm112-like"/>
</dbReference>
<comment type="similarity">
    <text evidence="1">Belongs to the TRM112 family.</text>
</comment>
<dbReference type="Pfam" id="PF03966">
    <property type="entry name" value="Trm112p"/>
    <property type="match status" value="1"/>
</dbReference>
<dbReference type="SUPFAM" id="SSF158997">
    <property type="entry name" value="Trm112p-like"/>
    <property type="match status" value="1"/>
</dbReference>
<evidence type="ECO:0000256" key="1">
    <source>
        <dbReference type="ARBA" id="ARBA00007980"/>
    </source>
</evidence>
<organism evidence="3 4">
    <name type="scientific">Reticulomyxa filosa</name>
    <dbReference type="NCBI Taxonomy" id="46433"/>
    <lineage>
        <taxon>Eukaryota</taxon>
        <taxon>Sar</taxon>
        <taxon>Rhizaria</taxon>
        <taxon>Retaria</taxon>
        <taxon>Foraminifera</taxon>
        <taxon>Monothalamids</taxon>
        <taxon>Reticulomyxidae</taxon>
        <taxon>Reticulomyxa</taxon>
    </lineage>
</organism>
<dbReference type="CDD" id="cd21089">
    <property type="entry name" value="Trm112-like"/>
    <property type="match status" value="1"/>
</dbReference>
<evidence type="ECO:0008006" key="5">
    <source>
        <dbReference type="Google" id="ProtNLM"/>
    </source>
</evidence>
<accession>X6NSE1</accession>
<gene>
    <name evidence="3" type="ORF">RFI_08467</name>
</gene>
<dbReference type="Gene3D" id="2.20.25.10">
    <property type="match status" value="1"/>
</dbReference>
<dbReference type="AlphaFoldDB" id="X6NSE1"/>
<dbReference type="Proteomes" id="UP000023152">
    <property type="component" value="Unassembled WGS sequence"/>
</dbReference>
<feature type="compositionally biased region" description="Basic and acidic residues" evidence="2">
    <location>
        <begin position="146"/>
        <end position="179"/>
    </location>
</feature>
<keyword evidence="4" id="KW-1185">Reference proteome</keyword>
<dbReference type="OrthoDB" id="2187549at2759"/>
<reference evidence="3 4" key="1">
    <citation type="journal article" date="2013" name="Curr. Biol.">
        <title>The Genome of the Foraminiferan Reticulomyxa filosa.</title>
        <authorList>
            <person name="Glockner G."/>
            <person name="Hulsmann N."/>
            <person name="Schleicher M."/>
            <person name="Noegel A.A."/>
            <person name="Eichinger L."/>
            <person name="Gallinger C."/>
            <person name="Pawlowski J."/>
            <person name="Sierra R."/>
            <person name="Euteneuer U."/>
            <person name="Pillet L."/>
            <person name="Moustafa A."/>
            <person name="Platzer M."/>
            <person name="Groth M."/>
            <person name="Szafranski K."/>
            <person name="Schliwa M."/>
        </authorList>
    </citation>
    <scope>NUCLEOTIDE SEQUENCE [LARGE SCALE GENOMIC DNA]</scope>
</reference>
<evidence type="ECO:0000313" key="3">
    <source>
        <dbReference type="EMBL" id="ETO28664.1"/>
    </source>
</evidence>
<proteinExistence type="inferred from homology"/>
<dbReference type="InterPro" id="IPR039127">
    <property type="entry name" value="Trm112"/>
</dbReference>
<protein>
    <recommendedName>
        <fullName evidence="5">Multifunctional methyltransferase subunit TRM112-like protein</fullName>
    </recommendedName>
</protein>
<evidence type="ECO:0000256" key="2">
    <source>
        <dbReference type="SAM" id="MobiDB-lite"/>
    </source>
</evidence>
<dbReference type="GO" id="GO:0046982">
    <property type="term" value="F:protein heterodimerization activity"/>
    <property type="evidence" value="ECO:0007669"/>
    <property type="project" value="InterPro"/>
</dbReference>
<feature type="compositionally biased region" description="Acidic residues" evidence="2">
    <location>
        <begin position="180"/>
        <end position="200"/>
    </location>
</feature>
<dbReference type="GO" id="GO:0070476">
    <property type="term" value="P:rRNA (guanine-N7)-methylation"/>
    <property type="evidence" value="ECO:0007669"/>
    <property type="project" value="TreeGrafter"/>
</dbReference>
<feature type="region of interest" description="Disordered" evidence="2">
    <location>
        <begin position="141"/>
        <end position="212"/>
    </location>
</feature>
<evidence type="ECO:0000313" key="4">
    <source>
        <dbReference type="Proteomes" id="UP000023152"/>
    </source>
</evidence>
<dbReference type="PANTHER" id="PTHR12773">
    <property type="entry name" value="UPF0315 PROTEIN-RELATED"/>
    <property type="match status" value="1"/>
</dbReference>
<feature type="compositionally biased region" description="Basic and acidic residues" evidence="2">
    <location>
        <begin position="201"/>
        <end position="212"/>
    </location>
</feature>
<dbReference type="PANTHER" id="PTHR12773:SF0">
    <property type="entry name" value="MULTIFUNCTIONAL METHYLTRANSFERASE SUBUNIT TRM112-LIKE PROTEIN"/>
    <property type="match status" value="1"/>
</dbReference>
<sequence length="212" mass="24750">MRLLTHNMLHSRHKKGVRIGYPLKIVCSELRVVPQTFNKDFVKHRLPLINWTGFTSAITDIKEMLAKNENSETFSIDMVNKIPRNFSSDLLTDEFLKLCHHLLFEIVVFEGYLECPETKRQFPIKQGIPNMLLREDELSNATFATNEEKNEKYEGEKKQRNDDKDNNENENDNANKNESADEDGENNEDENENDDDDDDDSQNKNKEILDIE</sequence>
<dbReference type="OMA" id="DVMANIW"/>
<name>X6NSE1_RETFI</name>